<keyword evidence="3" id="KW-1185">Reference proteome</keyword>
<dbReference type="InterPro" id="IPR011051">
    <property type="entry name" value="RmlC_Cupin_sf"/>
</dbReference>
<sequence length="111" mass="11311">MKKVPLDALVGTQIAAATAASSRRAAVAVYGGHDHALRQTLIALAAGAELSEHNNPGEATVHVLSGRVELVSGSNVWCGMSGDFLIVPEAPHSLRAMTDAAVLLTTVVASA</sequence>
<dbReference type="Pfam" id="PF07883">
    <property type="entry name" value="Cupin_2"/>
    <property type="match status" value="1"/>
</dbReference>
<dbReference type="PANTHER" id="PTHR37694:SF1">
    <property type="entry name" value="SLR8022 PROTEIN"/>
    <property type="match status" value="1"/>
</dbReference>
<dbReference type="Proteomes" id="UP001185899">
    <property type="component" value="Unassembled WGS sequence"/>
</dbReference>
<dbReference type="InterPro" id="IPR013096">
    <property type="entry name" value="Cupin_2"/>
</dbReference>
<dbReference type="SUPFAM" id="SSF51182">
    <property type="entry name" value="RmlC-like cupins"/>
    <property type="match status" value="1"/>
</dbReference>
<evidence type="ECO:0000313" key="3">
    <source>
        <dbReference type="Proteomes" id="UP001185899"/>
    </source>
</evidence>
<dbReference type="PANTHER" id="PTHR37694">
    <property type="entry name" value="SLR8022 PROTEIN"/>
    <property type="match status" value="1"/>
</dbReference>
<name>A0ABU4AXR5_9NOCA</name>
<protein>
    <submittedName>
        <fullName evidence="2">Cupin domain-containing protein</fullName>
    </submittedName>
</protein>
<dbReference type="EMBL" id="JAWLKE010000004">
    <property type="protein sequence ID" value="MDV6231032.1"/>
    <property type="molecule type" value="Genomic_DNA"/>
</dbReference>
<dbReference type="Gene3D" id="2.60.120.10">
    <property type="entry name" value="Jelly Rolls"/>
    <property type="match status" value="1"/>
</dbReference>
<evidence type="ECO:0000313" key="2">
    <source>
        <dbReference type="EMBL" id="MDV6231032.1"/>
    </source>
</evidence>
<dbReference type="RefSeq" id="WP_149406597.1">
    <property type="nucleotide sequence ID" value="NZ_JAWLKE010000004.1"/>
</dbReference>
<gene>
    <name evidence="2" type="ORF">R3P95_10775</name>
</gene>
<reference evidence="2 3" key="1">
    <citation type="submission" date="2023-10" db="EMBL/GenBank/DDBJ databases">
        <title>Development of a sustainable strategy for remediation of hydrocarbon-contaminated territories based on the waste exchange concept.</title>
        <authorList>
            <person name="Krivoruchko A."/>
        </authorList>
    </citation>
    <scope>NUCLEOTIDE SEQUENCE [LARGE SCALE GENOMIC DNA]</scope>
    <source>
        <strain evidence="2 3">IEGM 1322</strain>
    </source>
</reference>
<comment type="caution">
    <text evidence="2">The sequence shown here is derived from an EMBL/GenBank/DDBJ whole genome shotgun (WGS) entry which is preliminary data.</text>
</comment>
<accession>A0ABU4AXR5</accession>
<dbReference type="CDD" id="cd02230">
    <property type="entry name" value="cupin_HP0902-like"/>
    <property type="match status" value="1"/>
</dbReference>
<evidence type="ECO:0000259" key="1">
    <source>
        <dbReference type="Pfam" id="PF07883"/>
    </source>
</evidence>
<dbReference type="InterPro" id="IPR014710">
    <property type="entry name" value="RmlC-like_jellyroll"/>
</dbReference>
<proteinExistence type="predicted"/>
<organism evidence="2 3">
    <name type="scientific">Rhodococcus cercidiphylli</name>
    <dbReference type="NCBI Taxonomy" id="489916"/>
    <lineage>
        <taxon>Bacteria</taxon>
        <taxon>Bacillati</taxon>
        <taxon>Actinomycetota</taxon>
        <taxon>Actinomycetes</taxon>
        <taxon>Mycobacteriales</taxon>
        <taxon>Nocardiaceae</taxon>
        <taxon>Rhodococcus</taxon>
    </lineage>
</organism>
<feature type="domain" description="Cupin type-2" evidence="1">
    <location>
        <begin position="42"/>
        <end position="107"/>
    </location>
</feature>